<organism evidence="2 3">
    <name type="scientific">Siphonobacter aquaeclarae</name>
    <dbReference type="NCBI Taxonomy" id="563176"/>
    <lineage>
        <taxon>Bacteria</taxon>
        <taxon>Pseudomonadati</taxon>
        <taxon>Bacteroidota</taxon>
        <taxon>Cytophagia</taxon>
        <taxon>Cytophagales</taxon>
        <taxon>Cytophagaceae</taxon>
        <taxon>Siphonobacter</taxon>
    </lineage>
</organism>
<dbReference type="Proteomes" id="UP000198901">
    <property type="component" value="Unassembled WGS sequence"/>
</dbReference>
<dbReference type="OrthoDB" id="665223at2"/>
<dbReference type="RefSeq" id="WP_093198314.1">
    <property type="nucleotide sequence ID" value="NZ_FNGS01000002.1"/>
</dbReference>
<keyword evidence="3" id="KW-1185">Reference proteome</keyword>
<proteinExistence type="predicted"/>
<evidence type="ECO:0000313" key="2">
    <source>
        <dbReference type="EMBL" id="SDL44841.1"/>
    </source>
</evidence>
<dbReference type="STRING" id="563176.SAMN04488090_0883"/>
<accession>A0A1G9K4Z6</accession>
<name>A0A1G9K4Z6_9BACT</name>
<gene>
    <name evidence="2" type="ORF">SAMN04488090_0883</name>
</gene>
<sequence>MKTYLIALLISWLVRQTPDGFYYLREGKQIEMTTFDSAGKRISVSRSFISGVRQEGAATLADMRTEKRDAAGKLLEETVSSSRLENGDLRLAFPVPGRTDTPAFLAYPSELRAGQTLPSDVDFSFESTVKGKRTRVHFAISERRVTGRETVQALAQAWNCFKISYLLKVQFKVLGIGIPMNYQITEWFAPGFGVVKTEAWNGSKLENRSLLTSIQP</sequence>
<reference evidence="2 3" key="1">
    <citation type="submission" date="2016-10" db="EMBL/GenBank/DDBJ databases">
        <authorList>
            <person name="de Groot N.N."/>
        </authorList>
    </citation>
    <scope>NUCLEOTIDE SEQUENCE [LARGE SCALE GENOMIC DNA]</scope>
    <source>
        <strain evidence="2 3">DSM 21668</strain>
    </source>
</reference>
<dbReference type="Gene3D" id="2.40.360.20">
    <property type="match status" value="1"/>
</dbReference>
<dbReference type="Pfam" id="PF21347">
    <property type="entry name" value="DUF3108_like"/>
    <property type="match status" value="1"/>
</dbReference>
<evidence type="ECO:0000259" key="1">
    <source>
        <dbReference type="Pfam" id="PF21347"/>
    </source>
</evidence>
<dbReference type="AlphaFoldDB" id="A0A1G9K4Z6"/>
<dbReference type="EMBL" id="FNGS01000002">
    <property type="protein sequence ID" value="SDL44841.1"/>
    <property type="molecule type" value="Genomic_DNA"/>
</dbReference>
<feature type="domain" description="DUF3108" evidence="1">
    <location>
        <begin position="104"/>
        <end position="203"/>
    </location>
</feature>
<protein>
    <recommendedName>
        <fullName evidence="1">DUF3108 domain-containing protein</fullName>
    </recommendedName>
</protein>
<dbReference type="InterPro" id="IPR049279">
    <property type="entry name" value="DUF3108-like"/>
</dbReference>
<evidence type="ECO:0000313" key="3">
    <source>
        <dbReference type="Proteomes" id="UP000198901"/>
    </source>
</evidence>